<proteinExistence type="inferred from homology"/>
<dbReference type="GeneID" id="123183287"/>
<dbReference type="PROSITE" id="PS00086">
    <property type="entry name" value="CYTOCHROME_P450"/>
    <property type="match status" value="1"/>
</dbReference>
<dbReference type="OMA" id="FALWHMA"/>
<dbReference type="STRING" id="4565.A0A3B6A270"/>
<dbReference type="InterPro" id="IPR001128">
    <property type="entry name" value="Cyt_P450"/>
</dbReference>
<keyword evidence="8" id="KW-0472">Membrane</keyword>
<comment type="cofactor">
    <cofactor evidence="6">
        <name>heme</name>
        <dbReference type="ChEBI" id="CHEBI:30413"/>
    </cofactor>
</comment>
<dbReference type="GO" id="GO:0004497">
    <property type="term" value="F:monooxygenase activity"/>
    <property type="evidence" value="ECO:0007669"/>
    <property type="project" value="UniProtKB-KW"/>
</dbReference>
<evidence type="ECO:0000256" key="6">
    <source>
        <dbReference type="PIRSR" id="PIRSR602401-1"/>
    </source>
</evidence>
<gene>
    <name evidence="9" type="primary">LOC123183287</name>
</gene>
<dbReference type="InterPro" id="IPR002401">
    <property type="entry name" value="Cyt_P450_E_grp-I"/>
</dbReference>
<dbReference type="GO" id="GO:0016705">
    <property type="term" value="F:oxidoreductase activity, acting on paired donors, with incorporation or reduction of molecular oxygen"/>
    <property type="evidence" value="ECO:0007669"/>
    <property type="project" value="InterPro"/>
</dbReference>
<dbReference type="PANTHER" id="PTHR47955">
    <property type="entry name" value="CYTOCHROME P450 FAMILY 71 PROTEIN"/>
    <property type="match status" value="1"/>
</dbReference>
<evidence type="ECO:0008006" key="11">
    <source>
        <dbReference type="Google" id="ProtNLM"/>
    </source>
</evidence>
<keyword evidence="4 8" id="KW-1133">Transmembrane helix</keyword>
<dbReference type="PANTHER" id="PTHR47955:SF21">
    <property type="entry name" value="OS06G0642300 PROTEIN"/>
    <property type="match status" value="1"/>
</dbReference>
<dbReference type="EnsemblPlants" id="TraesCS1D02G431900.1">
    <property type="protein sequence ID" value="TraesCS1D02G431900.1"/>
    <property type="gene ID" value="TraesCS1D02G431900"/>
</dbReference>
<dbReference type="AlphaFoldDB" id="A0A3B6A270"/>
<dbReference type="PaxDb" id="4565-Traes_1DL_B09107C68.1"/>
<feature type="binding site" description="axial binding residue" evidence="6">
    <location>
        <position position="455"/>
    </location>
    <ligand>
        <name>heme</name>
        <dbReference type="ChEBI" id="CHEBI:30413"/>
    </ligand>
    <ligandPart>
        <name>Fe</name>
        <dbReference type="ChEBI" id="CHEBI:18248"/>
    </ligandPart>
</feature>
<dbReference type="Gramene" id="TraesCS1D02G431900.1">
    <property type="protein sequence ID" value="TraesCS1D02G431900.1"/>
    <property type="gene ID" value="TraesCS1D02G431900"/>
</dbReference>
<dbReference type="PRINTS" id="PR00385">
    <property type="entry name" value="P450"/>
</dbReference>
<accession>A0A3B6A270</accession>
<evidence type="ECO:0000313" key="9">
    <source>
        <dbReference type="EnsemblPlants" id="TraesCS1D02G431900.1"/>
    </source>
</evidence>
<keyword evidence="7" id="KW-0503">Monooxygenase</keyword>
<keyword evidence="5 6" id="KW-0408">Iron</keyword>
<keyword evidence="7" id="KW-0560">Oxidoreductase</keyword>
<feature type="transmembrane region" description="Helical" evidence="8">
    <location>
        <begin position="12"/>
        <end position="33"/>
    </location>
</feature>
<sequence length="516" mass="58535">MEQFTTLLLLPYYRFGLCLFCALFLYAVLRAVLGGAQHTRHWPDRGLPPGPWQLPVIGSLHHLLGGLPHRTMRDLSLHYGPLMLLRVCERVLVVVSSAEAVRDIAKGHDVAFSERLTGPGVDELTRHGQGIMFAPYGEHWRVIRRIIMTELVSARRVRSFGRIREEEAACLVSSLRAATPGAGPQLVNIDERLDEFVLESVVRAIYGDKLPERTAFHRLVRQGVQLSSLFDLRDLFPSSRLVRLLPRRCGKAARYRQEMSRLMETILRTHEERRSARVDDERDMVDVLLRIQKEADMPISITHGVIREVLKDVFGAGLDTTMITLRWVMAELMVNPGVMQKAQSEIRHVLAGQARVHEAALNDLHYLRAVIKETLRLHPPGPLVPRMCLQDCKIQGHVVPQGAIVVTNVWAISRDPKYWYEPEKFMPERFKADGVADFRGTNFEFTPFGVGRRICPGIGFANANIEIALASLLYHYDWELPAGVNPEEVDMTEVFGATVTKKADLYLHPVPRFPLY</sequence>
<dbReference type="GO" id="GO:0020037">
    <property type="term" value="F:heme binding"/>
    <property type="evidence" value="ECO:0007669"/>
    <property type="project" value="InterPro"/>
</dbReference>
<reference evidence="9" key="2">
    <citation type="submission" date="2018-10" db="UniProtKB">
        <authorList>
            <consortium name="EnsemblPlants"/>
        </authorList>
    </citation>
    <scope>IDENTIFICATION</scope>
</reference>
<dbReference type="InterPro" id="IPR017972">
    <property type="entry name" value="Cyt_P450_CS"/>
</dbReference>
<dbReference type="SUPFAM" id="SSF48264">
    <property type="entry name" value="Cytochrome P450"/>
    <property type="match status" value="1"/>
</dbReference>
<dbReference type="PRINTS" id="PR00463">
    <property type="entry name" value="EP450I"/>
</dbReference>
<dbReference type="Gramene" id="TraesCS1D03G0992300.1">
    <property type="protein sequence ID" value="TraesCS1D03G0992300.1.CDS"/>
    <property type="gene ID" value="TraesCS1D03G0992300"/>
</dbReference>
<keyword evidence="6 7" id="KW-0349">Heme</keyword>
<comment type="similarity">
    <text evidence="1 7">Belongs to the cytochrome P450 family.</text>
</comment>
<dbReference type="Pfam" id="PF00067">
    <property type="entry name" value="p450"/>
    <property type="match status" value="1"/>
</dbReference>
<evidence type="ECO:0000256" key="4">
    <source>
        <dbReference type="ARBA" id="ARBA00022989"/>
    </source>
</evidence>
<dbReference type="OrthoDB" id="507451at2759"/>
<evidence type="ECO:0000256" key="3">
    <source>
        <dbReference type="ARBA" id="ARBA00022723"/>
    </source>
</evidence>
<dbReference type="SMR" id="A0A3B6A270"/>
<name>A0A3B6A270_WHEAT</name>
<reference evidence="9" key="1">
    <citation type="submission" date="2018-08" db="EMBL/GenBank/DDBJ databases">
        <authorList>
            <person name="Rossello M."/>
        </authorList>
    </citation>
    <scope>NUCLEOTIDE SEQUENCE [LARGE SCALE GENOMIC DNA]</scope>
    <source>
        <strain evidence="9">cv. Chinese Spring</strain>
    </source>
</reference>
<protein>
    <recommendedName>
        <fullName evidence="11">Cytochrome P450</fullName>
    </recommendedName>
</protein>
<dbReference type="FunFam" id="1.10.630.10:FF:000064">
    <property type="entry name" value="Cytochrome P450 monooxygenase"/>
    <property type="match status" value="1"/>
</dbReference>
<dbReference type="GO" id="GO:0005506">
    <property type="term" value="F:iron ion binding"/>
    <property type="evidence" value="ECO:0007669"/>
    <property type="project" value="InterPro"/>
</dbReference>
<dbReference type="InterPro" id="IPR036396">
    <property type="entry name" value="Cyt_P450_sf"/>
</dbReference>
<evidence type="ECO:0000313" key="10">
    <source>
        <dbReference type="Proteomes" id="UP000019116"/>
    </source>
</evidence>
<evidence type="ECO:0000256" key="1">
    <source>
        <dbReference type="ARBA" id="ARBA00010617"/>
    </source>
</evidence>
<dbReference type="RefSeq" id="XP_044451998.1">
    <property type="nucleotide sequence ID" value="XM_044596063.1"/>
</dbReference>
<evidence type="ECO:0000256" key="8">
    <source>
        <dbReference type="SAM" id="Phobius"/>
    </source>
</evidence>
<dbReference type="CDD" id="cd11072">
    <property type="entry name" value="CYP71-like"/>
    <property type="match status" value="1"/>
</dbReference>
<keyword evidence="2 8" id="KW-0812">Transmembrane</keyword>
<dbReference type="Gene3D" id="1.10.630.10">
    <property type="entry name" value="Cytochrome P450"/>
    <property type="match status" value="1"/>
</dbReference>
<evidence type="ECO:0000256" key="2">
    <source>
        <dbReference type="ARBA" id="ARBA00022692"/>
    </source>
</evidence>
<organism evidence="9">
    <name type="scientific">Triticum aestivum</name>
    <name type="common">Wheat</name>
    <dbReference type="NCBI Taxonomy" id="4565"/>
    <lineage>
        <taxon>Eukaryota</taxon>
        <taxon>Viridiplantae</taxon>
        <taxon>Streptophyta</taxon>
        <taxon>Embryophyta</taxon>
        <taxon>Tracheophyta</taxon>
        <taxon>Spermatophyta</taxon>
        <taxon>Magnoliopsida</taxon>
        <taxon>Liliopsida</taxon>
        <taxon>Poales</taxon>
        <taxon>Poaceae</taxon>
        <taxon>BOP clade</taxon>
        <taxon>Pooideae</taxon>
        <taxon>Triticodae</taxon>
        <taxon>Triticeae</taxon>
        <taxon>Triticinae</taxon>
        <taxon>Triticum</taxon>
    </lineage>
</organism>
<evidence type="ECO:0000256" key="5">
    <source>
        <dbReference type="ARBA" id="ARBA00023004"/>
    </source>
</evidence>
<evidence type="ECO:0000256" key="7">
    <source>
        <dbReference type="RuleBase" id="RU000461"/>
    </source>
</evidence>
<keyword evidence="10" id="KW-1185">Reference proteome</keyword>
<dbReference type="Proteomes" id="UP000019116">
    <property type="component" value="Chromosome 1D"/>
</dbReference>
<keyword evidence="3 6" id="KW-0479">Metal-binding</keyword>